<dbReference type="Pfam" id="PF01926">
    <property type="entry name" value="MMR_HSR1"/>
    <property type="match status" value="1"/>
</dbReference>
<evidence type="ECO:0000259" key="3">
    <source>
        <dbReference type="Pfam" id="PF01926"/>
    </source>
</evidence>
<sequence>MAEEMGRVVLIGKTGSGKSTLANMLVSGKLEDSPLAPIGGGVRGTTRKCKTYCGRGWTVVDTMGFGEPKGGTVPDEDARKMVTEFLKEVKGRYSHIVFVKEKGRLDMVDAIIWETFRQIFSGGEKNFVVLFTKVDEADWLDVNREDIEKDFSECKHFLCVDFPGVDTDTDMEEMNAEMRQEELERLEKQMKEMFQSSPWVEPDIFRMEDEEIKKKANSVLEKIAAFIRKLMKDYGKPAAQMSITIFVSVAQLIIMFAGGI</sequence>
<reference evidence="4" key="1">
    <citation type="submission" date="2020-06" db="EMBL/GenBank/DDBJ databases">
        <title>WGS assembly of Ceratodon purpureus strain R40.</title>
        <authorList>
            <person name="Carey S.B."/>
            <person name="Jenkins J."/>
            <person name="Shu S."/>
            <person name="Lovell J.T."/>
            <person name="Sreedasyam A."/>
            <person name="Maumus F."/>
            <person name="Tiley G.P."/>
            <person name="Fernandez-Pozo N."/>
            <person name="Barry K."/>
            <person name="Chen C."/>
            <person name="Wang M."/>
            <person name="Lipzen A."/>
            <person name="Daum C."/>
            <person name="Saski C.A."/>
            <person name="Payton A.C."/>
            <person name="Mcbreen J.C."/>
            <person name="Conrad R.E."/>
            <person name="Kollar L.M."/>
            <person name="Olsson S."/>
            <person name="Huttunen S."/>
            <person name="Landis J.B."/>
            <person name="Wickett N.J."/>
            <person name="Johnson M.G."/>
            <person name="Rensing S.A."/>
            <person name="Grimwood J."/>
            <person name="Schmutz J."/>
            <person name="Mcdaniel S.F."/>
        </authorList>
    </citation>
    <scope>NUCLEOTIDE SEQUENCE</scope>
    <source>
        <strain evidence="4">R40</strain>
    </source>
</reference>
<feature type="coiled-coil region" evidence="1">
    <location>
        <begin position="169"/>
        <end position="196"/>
    </location>
</feature>
<accession>A0A8T0IKG5</accession>
<protein>
    <recommendedName>
        <fullName evidence="3">G domain-containing protein</fullName>
    </recommendedName>
</protein>
<evidence type="ECO:0000256" key="1">
    <source>
        <dbReference type="SAM" id="Coils"/>
    </source>
</evidence>
<gene>
    <name evidence="4" type="ORF">KC19_3G143000</name>
</gene>
<organism evidence="4 5">
    <name type="scientific">Ceratodon purpureus</name>
    <name type="common">Fire moss</name>
    <name type="synonym">Dicranum purpureum</name>
    <dbReference type="NCBI Taxonomy" id="3225"/>
    <lineage>
        <taxon>Eukaryota</taxon>
        <taxon>Viridiplantae</taxon>
        <taxon>Streptophyta</taxon>
        <taxon>Embryophyta</taxon>
        <taxon>Bryophyta</taxon>
        <taxon>Bryophytina</taxon>
        <taxon>Bryopsida</taxon>
        <taxon>Dicranidae</taxon>
        <taxon>Pseudoditrichales</taxon>
        <taxon>Ditrichaceae</taxon>
        <taxon>Ceratodon</taxon>
    </lineage>
</organism>
<dbReference type="GO" id="GO:0005525">
    <property type="term" value="F:GTP binding"/>
    <property type="evidence" value="ECO:0007669"/>
    <property type="project" value="InterPro"/>
</dbReference>
<dbReference type="EMBL" id="CM026423">
    <property type="protein sequence ID" value="KAG0583515.1"/>
    <property type="molecule type" value="Genomic_DNA"/>
</dbReference>
<evidence type="ECO:0000256" key="2">
    <source>
        <dbReference type="SAM" id="Phobius"/>
    </source>
</evidence>
<dbReference type="Proteomes" id="UP000822688">
    <property type="component" value="Chromosome 3"/>
</dbReference>
<keyword evidence="2" id="KW-1133">Transmembrane helix</keyword>
<dbReference type="CDD" id="cd00882">
    <property type="entry name" value="Ras_like_GTPase"/>
    <property type="match status" value="1"/>
</dbReference>
<keyword evidence="5" id="KW-1185">Reference proteome</keyword>
<comment type="caution">
    <text evidence="4">The sequence shown here is derived from an EMBL/GenBank/DDBJ whole genome shotgun (WGS) entry which is preliminary data.</text>
</comment>
<evidence type="ECO:0000313" key="5">
    <source>
        <dbReference type="Proteomes" id="UP000822688"/>
    </source>
</evidence>
<evidence type="ECO:0000313" key="4">
    <source>
        <dbReference type="EMBL" id="KAG0583515.1"/>
    </source>
</evidence>
<keyword evidence="1" id="KW-0175">Coiled coil</keyword>
<feature type="domain" description="G" evidence="3">
    <location>
        <begin position="7"/>
        <end position="132"/>
    </location>
</feature>
<name>A0A8T0IKG5_CERPU</name>
<dbReference type="AlphaFoldDB" id="A0A8T0IKG5"/>
<keyword evidence="2" id="KW-0812">Transmembrane</keyword>
<feature type="transmembrane region" description="Helical" evidence="2">
    <location>
        <begin position="238"/>
        <end position="258"/>
    </location>
</feature>
<dbReference type="InterPro" id="IPR006073">
    <property type="entry name" value="GTP-bd"/>
</dbReference>
<dbReference type="SUPFAM" id="SSF52540">
    <property type="entry name" value="P-loop containing nucleoside triphosphate hydrolases"/>
    <property type="match status" value="1"/>
</dbReference>
<dbReference type="InterPro" id="IPR027417">
    <property type="entry name" value="P-loop_NTPase"/>
</dbReference>
<proteinExistence type="predicted"/>
<keyword evidence="2" id="KW-0472">Membrane</keyword>
<dbReference type="Gene3D" id="3.40.50.300">
    <property type="entry name" value="P-loop containing nucleotide triphosphate hydrolases"/>
    <property type="match status" value="1"/>
</dbReference>